<dbReference type="InterPro" id="IPR000793">
    <property type="entry name" value="ATP_synth_asu_C"/>
</dbReference>
<proteinExistence type="predicted"/>
<gene>
    <name evidence="12" type="ORF">COW99_00900</name>
</gene>
<dbReference type="Pfam" id="PF00006">
    <property type="entry name" value="ATP-synt_ab"/>
    <property type="match status" value="1"/>
</dbReference>
<dbReference type="Gene3D" id="3.40.50.300">
    <property type="entry name" value="P-loop containing nucleotide triphosphate hydrolases"/>
    <property type="match status" value="1"/>
</dbReference>
<name>A0A2H0BYD6_9BACT</name>
<dbReference type="GO" id="GO:0046933">
    <property type="term" value="F:proton-transporting ATP synthase activity, rotational mechanism"/>
    <property type="evidence" value="ECO:0007669"/>
    <property type="project" value="InterPro"/>
</dbReference>
<comment type="subcellular location">
    <subcellularLocation>
        <location evidence="1">Membrane</location>
    </subcellularLocation>
</comment>
<dbReference type="InterPro" id="IPR027417">
    <property type="entry name" value="P-loop_NTPase"/>
</dbReference>
<evidence type="ECO:0000256" key="5">
    <source>
        <dbReference type="ARBA" id="ARBA00022840"/>
    </source>
</evidence>
<comment type="caution">
    <text evidence="12">The sequence shown here is derived from an EMBL/GenBank/DDBJ whole genome shotgun (WGS) entry which is preliminary data.</text>
</comment>
<dbReference type="InterPro" id="IPR005294">
    <property type="entry name" value="ATP_synth_F1_asu"/>
</dbReference>
<keyword evidence="7" id="KW-0472">Membrane</keyword>
<keyword evidence="3" id="KW-0547">Nucleotide-binding</keyword>
<dbReference type="SUPFAM" id="SSF47917">
    <property type="entry name" value="C-terminal domain of alpha and beta subunits of F1 ATP synthase"/>
    <property type="match status" value="1"/>
</dbReference>
<evidence type="ECO:0000256" key="3">
    <source>
        <dbReference type="ARBA" id="ARBA00022741"/>
    </source>
</evidence>
<keyword evidence="5" id="KW-0067">ATP-binding</keyword>
<evidence type="ECO:0000256" key="8">
    <source>
        <dbReference type="ARBA" id="ARBA00023196"/>
    </source>
</evidence>
<evidence type="ECO:0000256" key="9">
    <source>
        <dbReference type="ARBA" id="ARBA00023310"/>
    </source>
</evidence>
<keyword evidence="9" id="KW-0066">ATP synthesis</keyword>
<reference evidence="12 13" key="1">
    <citation type="submission" date="2017-09" db="EMBL/GenBank/DDBJ databases">
        <title>Depth-based differentiation of microbial function through sediment-hosted aquifers and enrichment of novel symbionts in the deep terrestrial subsurface.</title>
        <authorList>
            <person name="Probst A.J."/>
            <person name="Ladd B."/>
            <person name="Jarett J.K."/>
            <person name="Geller-Mcgrath D.E."/>
            <person name="Sieber C.M."/>
            <person name="Emerson J.B."/>
            <person name="Anantharaman K."/>
            <person name="Thomas B.C."/>
            <person name="Malmstrom R."/>
            <person name="Stieglmeier M."/>
            <person name="Klingl A."/>
            <person name="Woyke T."/>
            <person name="Ryan C.M."/>
            <person name="Banfield J.F."/>
        </authorList>
    </citation>
    <scope>NUCLEOTIDE SEQUENCE [LARGE SCALE GENOMIC DNA]</scope>
    <source>
        <strain evidence="12">CG22_combo_CG10-13_8_21_14_all_38_20</strain>
    </source>
</reference>
<dbReference type="PANTHER" id="PTHR48082:SF2">
    <property type="entry name" value="ATP SYNTHASE SUBUNIT ALPHA, MITOCHONDRIAL"/>
    <property type="match status" value="1"/>
</dbReference>
<accession>A0A2H0BYD6</accession>
<dbReference type="PANTHER" id="PTHR48082">
    <property type="entry name" value="ATP SYNTHASE SUBUNIT ALPHA, MITOCHONDRIAL"/>
    <property type="match status" value="1"/>
</dbReference>
<dbReference type="Gene3D" id="1.20.150.20">
    <property type="entry name" value="ATP synthase alpha/beta chain, C-terminal domain"/>
    <property type="match status" value="1"/>
</dbReference>
<evidence type="ECO:0000313" key="12">
    <source>
        <dbReference type="EMBL" id="PIP62040.1"/>
    </source>
</evidence>
<keyword evidence="6" id="KW-0406">Ion transport</keyword>
<protein>
    <recommendedName>
        <fullName evidence="14">F0F1 ATP synthase subunit alpha</fullName>
    </recommendedName>
</protein>
<dbReference type="EMBL" id="PCTA01000007">
    <property type="protein sequence ID" value="PIP62040.1"/>
    <property type="molecule type" value="Genomic_DNA"/>
</dbReference>
<keyword evidence="4" id="KW-0375">Hydrogen ion transport</keyword>
<dbReference type="AlphaFoldDB" id="A0A2H0BYD6"/>
<feature type="domain" description="ATPase F1/V1/A1 complex alpha/beta subunit nucleotide-binding" evidence="10">
    <location>
        <begin position="128"/>
        <end position="342"/>
    </location>
</feature>
<dbReference type="GO" id="GO:0043531">
    <property type="term" value="F:ADP binding"/>
    <property type="evidence" value="ECO:0007669"/>
    <property type="project" value="TreeGrafter"/>
</dbReference>
<organism evidence="12 13">
    <name type="scientific">Candidatus Roizmanbacteria bacterium CG22_combo_CG10-13_8_21_14_all_38_20</name>
    <dbReference type="NCBI Taxonomy" id="1974862"/>
    <lineage>
        <taxon>Bacteria</taxon>
        <taxon>Candidatus Roizmaniibacteriota</taxon>
    </lineage>
</organism>
<keyword evidence="8" id="KW-0139">CF(1)</keyword>
<evidence type="ECO:0000313" key="13">
    <source>
        <dbReference type="Proteomes" id="UP000231246"/>
    </source>
</evidence>
<dbReference type="GO" id="GO:0045259">
    <property type="term" value="C:proton-transporting ATP synthase complex"/>
    <property type="evidence" value="ECO:0007669"/>
    <property type="project" value="UniProtKB-KW"/>
</dbReference>
<dbReference type="FunFam" id="3.40.50.300:FF:004039">
    <property type="entry name" value="ATP synthase subunit alpha, mitochondrial"/>
    <property type="match status" value="1"/>
</dbReference>
<evidence type="ECO:0000256" key="1">
    <source>
        <dbReference type="ARBA" id="ARBA00004370"/>
    </source>
</evidence>
<evidence type="ECO:0000256" key="4">
    <source>
        <dbReference type="ARBA" id="ARBA00022781"/>
    </source>
</evidence>
<dbReference type="Proteomes" id="UP000231246">
    <property type="component" value="Unassembled WGS sequence"/>
</dbReference>
<evidence type="ECO:0008006" key="14">
    <source>
        <dbReference type="Google" id="ProtNLM"/>
    </source>
</evidence>
<dbReference type="GO" id="GO:0005524">
    <property type="term" value="F:ATP binding"/>
    <property type="evidence" value="ECO:0007669"/>
    <property type="project" value="UniProtKB-KW"/>
</dbReference>
<dbReference type="InterPro" id="IPR000194">
    <property type="entry name" value="ATPase_F1/V1/A1_a/bsu_nucl-bd"/>
</dbReference>
<keyword evidence="2" id="KW-0813">Transport</keyword>
<evidence type="ECO:0000256" key="2">
    <source>
        <dbReference type="ARBA" id="ARBA00022448"/>
    </source>
</evidence>
<evidence type="ECO:0000259" key="11">
    <source>
        <dbReference type="Pfam" id="PF00306"/>
    </source>
</evidence>
<dbReference type="Pfam" id="PF00306">
    <property type="entry name" value="ATP-synt_ab_C"/>
    <property type="match status" value="1"/>
</dbReference>
<dbReference type="InterPro" id="IPR038376">
    <property type="entry name" value="ATP_synth_asu_C_sf"/>
</dbReference>
<feature type="domain" description="ATP synthase alpha subunit C-terminal" evidence="11">
    <location>
        <begin position="352"/>
        <end position="452"/>
    </location>
</feature>
<evidence type="ECO:0000256" key="7">
    <source>
        <dbReference type="ARBA" id="ARBA00023136"/>
    </source>
</evidence>
<evidence type="ECO:0000259" key="10">
    <source>
        <dbReference type="Pfam" id="PF00006"/>
    </source>
</evidence>
<sequence length="482" mass="53546">MKKNNERATVTSAKDYLIYLEGVPSAAINDVLVDEKGGRALVMSLDDKEVEAVMLDESRPLPGDIFKTSDTGINVHLSDKLLGRVFNPLGEILDNKAPLEASLEPMELEVVASGIGTRSMITQQLITGFSTIDVMVPIGIGQRELIVGEPRSGKATFILDTIINQKGTNTICIYAVLGKPESEIKHITELLRQRNALDYSIIIATSSADPSPLIVVCPQVAFAIADYFRKQGKKVLLVLDDLGIHAKHIREMALLSGKTPGRESYPGDIFYQHAHLMERAGSFNEKAGSGSITLLPVIQTNLDSLTDLIPTNLMSSTDGHLFFSSSLRSQGYYPSIDIPASVTRVGHQTQNVLFKQLAHLTKKSLADYRNLERFSRFSSELNIVSQQKLKRGVVIQELLRQNVHEKLELLDQLALLSLVFVAFFDNKDLKKVRVEKPALLKVVQSFNKLKKSQTLTDYPKIEQYFEFIKQELVPKLNNGQNS</sequence>
<evidence type="ECO:0000256" key="6">
    <source>
        <dbReference type="ARBA" id="ARBA00023065"/>
    </source>
</evidence>
<dbReference type="SUPFAM" id="SSF52540">
    <property type="entry name" value="P-loop containing nucleoside triphosphate hydrolases"/>
    <property type="match status" value="1"/>
</dbReference>